<evidence type="ECO:0000259" key="8">
    <source>
        <dbReference type="PROSITE" id="PS50111"/>
    </source>
</evidence>
<dbReference type="InterPro" id="IPR003660">
    <property type="entry name" value="HAMP_dom"/>
</dbReference>
<dbReference type="InterPro" id="IPR051310">
    <property type="entry name" value="MCP_chemotaxis"/>
</dbReference>
<dbReference type="GO" id="GO:0007165">
    <property type="term" value="P:signal transduction"/>
    <property type="evidence" value="ECO:0007669"/>
    <property type="project" value="UniProtKB-KW"/>
</dbReference>
<organism evidence="10 11">
    <name type="scientific">Aquabacterium lacunae</name>
    <dbReference type="NCBI Taxonomy" id="2528630"/>
    <lineage>
        <taxon>Bacteria</taxon>
        <taxon>Pseudomonadati</taxon>
        <taxon>Pseudomonadota</taxon>
        <taxon>Betaproteobacteria</taxon>
        <taxon>Burkholderiales</taxon>
        <taxon>Aquabacterium</taxon>
    </lineage>
</organism>
<keyword evidence="7" id="KW-0812">Transmembrane</keyword>
<dbReference type="Pfam" id="PF00672">
    <property type="entry name" value="HAMP"/>
    <property type="match status" value="1"/>
</dbReference>
<dbReference type="GO" id="GO:0004888">
    <property type="term" value="F:transmembrane signaling receptor activity"/>
    <property type="evidence" value="ECO:0007669"/>
    <property type="project" value="InterPro"/>
</dbReference>
<dbReference type="PROSITE" id="PS50111">
    <property type="entry name" value="CHEMOTAXIS_TRANSDUC_2"/>
    <property type="match status" value="1"/>
</dbReference>
<dbReference type="GO" id="GO:0005886">
    <property type="term" value="C:plasma membrane"/>
    <property type="evidence" value="ECO:0007669"/>
    <property type="project" value="TreeGrafter"/>
</dbReference>
<dbReference type="CDD" id="cd19411">
    <property type="entry name" value="MCP2201-like_sensor"/>
    <property type="match status" value="1"/>
</dbReference>
<dbReference type="PROSITE" id="PS50885">
    <property type="entry name" value="HAMP"/>
    <property type="match status" value="1"/>
</dbReference>
<dbReference type="Pfam" id="PF00015">
    <property type="entry name" value="MCPsignal"/>
    <property type="match status" value="1"/>
</dbReference>
<dbReference type="OrthoDB" id="9806477at2"/>
<dbReference type="PANTHER" id="PTHR43531">
    <property type="entry name" value="PROTEIN ICFG"/>
    <property type="match status" value="1"/>
</dbReference>
<reference evidence="10 11" key="1">
    <citation type="submission" date="2019-02" db="EMBL/GenBank/DDBJ databases">
        <title>Aquabacterium sp. strain KMB7.</title>
        <authorList>
            <person name="Chen W.-M."/>
        </authorList>
    </citation>
    <scope>NUCLEOTIDE SEQUENCE [LARGE SCALE GENOMIC DNA]</scope>
    <source>
        <strain evidence="10 11">KMB7</strain>
    </source>
</reference>
<evidence type="ECO:0000256" key="4">
    <source>
        <dbReference type="PROSITE-ProRule" id="PRU00284"/>
    </source>
</evidence>
<evidence type="ECO:0000256" key="1">
    <source>
        <dbReference type="ARBA" id="ARBA00004370"/>
    </source>
</evidence>
<dbReference type="SMART" id="SM00283">
    <property type="entry name" value="MA"/>
    <property type="match status" value="1"/>
</dbReference>
<feature type="domain" description="Methyl-accepting transducer" evidence="8">
    <location>
        <begin position="270"/>
        <end position="499"/>
    </location>
</feature>
<dbReference type="SMART" id="SM00304">
    <property type="entry name" value="HAMP"/>
    <property type="match status" value="1"/>
</dbReference>
<evidence type="ECO:0000313" key="11">
    <source>
        <dbReference type="Proteomes" id="UP000292120"/>
    </source>
</evidence>
<evidence type="ECO:0000256" key="3">
    <source>
        <dbReference type="ARBA" id="ARBA00029447"/>
    </source>
</evidence>
<comment type="similarity">
    <text evidence="3">Belongs to the methyl-accepting chemotaxis (MCP) protein family.</text>
</comment>
<gene>
    <name evidence="10" type="ORF">EYS42_02460</name>
</gene>
<dbReference type="Pfam" id="PF12729">
    <property type="entry name" value="4HB_MCP_1"/>
    <property type="match status" value="1"/>
</dbReference>
<dbReference type="Proteomes" id="UP000292120">
    <property type="component" value="Unassembled WGS sequence"/>
</dbReference>
<dbReference type="SUPFAM" id="SSF58104">
    <property type="entry name" value="Methyl-accepting chemotaxis protein (MCP) signaling domain"/>
    <property type="match status" value="1"/>
</dbReference>
<evidence type="ECO:0000313" key="10">
    <source>
        <dbReference type="EMBL" id="TBO34304.1"/>
    </source>
</evidence>
<keyword evidence="11" id="KW-1185">Reference proteome</keyword>
<keyword evidence="2" id="KW-0488">Methylation</keyword>
<sequence length="603" mass="64330">MQWIVNMRLRSKLLLSFGAILTLMVLLGLFALRQIALVNNSTEDMARNWLPSVASVNRLRDSMREYRQLELEHALTTDEVGMRDIESRMEKARNELAAGRKVYEPLISSEEERNLWKGILAAWAQYQEHHARFLAHSQKNETEEARKVLEGESRQVYFAVSASLQKLIDLNIAGAAKATADAEATYQQALWAIGLTLAVLVAMGLAQAILLARGLSRAVNDTVAQLNELAEGNLAQDVRSERGDEIGDLQRALERTVQGLRQVVSQVRDGAESVATASAQIAQGTSDLSGRTEEQASSLEETAASIEEMSGTVATNAENARQANQLASAASDVARRGGELVAQVVDNMSGIQVASRKISDIIGVIDGIAFQTNILALNAAVEAARAGEQGRGFAVVAGEVRSLAQRSANAAREIKTLINDSVEKVNAGHELVNSAGSTIEDVVLQVRKVTDLVGEIAHASTEQSQGVLQINQAVGQLDQMTQQNAALVEESMAAADSLRTQAARLNEAMAFFRTGGRDGGRAATATATATSQGAAHATRPPVSVSPLKPVATATRAPSTARGSEPARPLPSARPEAPRMAAPSAPSLGHSPAKASSDEEWETF</sequence>
<dbReference type="CDD" id="cd11386">
    <property type="entry name" value="MCP_signal"/>
    <property type="match status" value="1"/>
</dbReference>
<dbReference type="AlphaFoldDB" id="A0A4Q9H5W6"/>
<comment type="caution">
    <text evidence="10">The sequence shown here is derived from an EMBL/GenBank/DDBJ whole genome shotgun (WGS) entry which is preliminary data.</text>
</comment>
<dbReference type="FunFam" id="1.10.287.950:FF:000001">
    <property type="entry name" value="Methyl-accepting chemotaxis sensory transducer"/>
    <property type="match status" value="1"/>
</dbReference>
<keyword evidence="4" id="KW-0807">Transducer</keyword>
<dbReference type="Gene3D" id="1.10.287.950">
    <property type="entry name" value="Methyl-accepting chemotaxis protein"/>
    <property type="match status" value="1"/>
</dbReference>
<accession>A0A4Q9H5W6</accession>
<proteinExistence type="inferred from homology"/>
<dbReference type="InterPro" id="IPR004089">
    <property type="entry name" value="MCPsignal_dom"/>
</dbReference>
<feature type="transmembrane region" description="Helical" evidence="7">
    <location>
        <begin position="189"/>
        <end position="212"/>
    </location>
</feature>
<feature type="region of interest" description="Disordered" evidence="6">
    <location>
        <begin position="514"/>
        <end position="603"/>
    </location>
</feature>
<keyword evidence="5" id="KW-0175">Coiled coil</keyword>
<evidence type="ECO:0000256" key="7">
    <source>
        <dbReference type="SAM" id="Phobius"/>
    </source>
</evidence>
<keyword evidence="7" id="KW-0472">Membrane</keyword>
<dbReference type="InterPro" id="IPR004090">
    <property type="entry name" value="Chemotax_Me-accpt_rcpt"/>
</dbReference>
<dbReference type="RefSeq" id="WP_130966254.1">
    <property type="nucleotide sequence ID" value="NZ_SIXI01000001.1"/>
</dbReference>
<protein>
    <submittedName>
        <fullName evidence="10">Methyl-accepting chemotaxis protein</fullName>
    </submittedName>
</protein>
<dbReference type="InterPro" id="IPR024478">
    <property type="entry name" value="HlyB_4HB_MCP"/>
</dbReference>
<keyword evidence="7" id="KW-1133">Transmembrane helix</keyword>
<evidence type="ECO:0000256" key="2">
    <source>
        <dbReference type="ARBA" id="ARBA00022481"/>
    </source>
</evidence>
<evidence type="ECO:0000256" key="6">
    <source>
        <dbReference type="SAM" id="MobiDB-lite"/>
    </source>
</evidence>
<dbReference type="CDD" id="cd06225">
    <property type="entry name" value="HAMP"/>
    <property type="match status" value="1"/>
</dbReference>
<evidence type="ECO:0000259" key="9">
    <source>
        <dbReference type="PROSITE" id="PS50885"/>
    </source>
</evidence>
<name>A0A4Q9H5W6_9BURK</name>
<dbReference type="InterPro" id="IPR047347">
    <property type="entry name" value="YvaQ-like_sensor"/>
</dbReference>
<feature type="compositionally biased region" description="Low complexity" evidence="6">
    <location>
        <begin position="521"/>
        <end position="538"/>
    </location>
</feature>
<feature type="coiled-coil region" evidence="5">
    <location>
        <begin position="470"/>
        <end position="508"/>
    </location>
</feature>
<evidence type="ECO:0000256" key="5">
    <source>
        <dbReference type="SAM" id="Coils"/>
    </source>
</evidence>
<dbReference type="PRINTS" id="PR00260">
    <property type="entry name" value="CHEMTRNSDUCR"/>
</dbReference>
<feature type="domain" description="HAMP" evidence="9">
    <location>
        <begin position="213"/>
        <end position="265"/>
    </location>
</feature>
<dbReference type="EMBL" id="SIXI01000001">
    <property type="protein sequence ID" value="TBO34304.1"/>
    <property type="molecule type" value="Genomic_DNA"/>
</dbReference>
<comment type="subcellular location">
    <subcellularLocation>
        <location evidence="1">Membrane</location>
    </subcellularLocation>
</comment>
<dbReference type="PANTHER" id="PTHR43531:SF14">
    <property type="entry name" value="METHYL-ACCEPTING CHEMOTAXIS PROTEIN I-RELATED"/>
    <property type="match status" value="1"/>
</dbReference>
<dbReference type="GO" id="GO:0006935">
    <property type="term" value="P:chemotaxis"/>
    <property type="evidence" value="ECO:0007669"/>
    <property type="project" value="InterPro"/>
</dbReference>